<evidence type="ECO:0000313" key="3">
    <source>
        <dbReference type="Proteomes" id="UP000012046"/>
    </source>
</evidence>
<comment type="caution">
    <text evidence="2">The sequence shown here is derived from an EMBL/GenBank/DDBJ whole genome shotgun (WGS) entry which is preliminary data.</text>
</comment>
<protein>
    <submittedName>
        <fullName evidence="2">Uncharacterized protein</fullName>
    </submittedName>
</protein>
<dbReference type="eggNOG" id="ENOG5034BZ8">
    <property type="taxonomic scope" value="Bacteria"/>
</dbReference>
<dbReference type="Pfam" id="PF06062">
    <property type="entry name" value="UPF0231"/>
    <property type="match status" value="1"/>
</dbReference>
<dbReference type="PATRIC" id="fig|1129374.4.peg.2292"/>
<dbReference type="Proteomes" id="UP000012046">
    <property type="component" value="Unassembled WGS sequence"/>
</dbReference>
<evidence type="ECO:0000256" key="1">
    <source>
        <dbReference type="ARBA" id="ARBA00005367"/>
    </source>
</evidence>
<dbReference type="EMBL" id="AHTH01000038">
    <property type="protein sequence ID" value="EHR40519.1"/>
    <property type="molecule type" value="Genomic_DNA"/>
</dbReference>
<name>H3ZG11_9ALTE</name>
<dbReference type="STRING" id="1129374.AJE_11539"/>
<dbReference type="InterPro" id="IPR008249">
    <property type="entry name" value="UPF0231"/>
</dbReference>
<sequence length="129" mass="14942">MEYDFIYDRDSRRYRLKLATEQAALQQFLLDEFAHRASAYQPLLSQLQALKPYQDWQYQGREFSLLVQQQEVRVCHNSLLATESGELAVQSLPEELDDDLQLDESGLCSECGLADLLLLLQAWQEFLPA</sequence>
<proteinExistence type="inferred from homology"/>
<comment type="similarity">
    <text evidence="1">Belongs to the UPF0231 family.</text>
</comment>
<organism evidence="2 3">
    <name type="scientific">Alishewanella jeotgali KCTC 22429</name>
    <dbReference type="NCBI Taxonomy" id="1129374"/>
    <lineage>
        <taxon>Bacteria</taxon>
        <taxon>Pseudomonadati</taxon>
        <taxon>Pseudomonadota</taxon>
        <taxon>Gammaproteobacteria</taxon>
        <taxon>Alteromonadales</taxon>
        <taxon>Alteromonadaceae</taxon>
        <taxon>Alishewanella</taxon>
    </lineage>
</organism>
<accession>H3ZG11</accession>
<dbReference type="AlphaFoldDB" id="H3ZG11"/>
<reference evidence="2 3" key="1">
    <citation type="journal article" date="2012" name="J. Bacteriol.">
        <title>Genome Sequence of Extracellular-Protease-Producing Alishewanella jeotgali Isolated from Traditional Korean Fermented Seafood.</title>
        <authorList>
            <person name="Jung J."/>
            <person name="Chun J."/>
            <person name="Park W."/>
        </authorList>
    </citation>
    <scope>NUCLEOTIDE SEQUENCE [LARGE SCALE GENOMIC DNA]</scope>
    <source>
        <strain evidence="2 3">KCTC 22429</strain>
    </source>
</reference>
<evidence type="ECO:0000313" key="2">
    <source>
        <dbReference type="EMBL" id="EHR40519.1"/>
    </source>
</evidence>
<dbReference type="RefSeq" id="WP_008951005.1">
    <property type="nucleotide sequence ID" value="NZ_AHTH01000038.1"/>
</dbReference>
<gene>
    <name evidence="2" type="ORF">AJE_11539</name>
</gene>
<keyword evidence="3" id="KW-1185">Reference proteome</keyword>